<dbReference type="AlphaFoldDB" id="A0A1N6TUZ6"/>
<dbReference type="OrthoDB" id="151193at2"/>
<protein>
    <recommendedName>
        <fullName evidence="3">Abortive infection protein</fullName>
    </recommendedName>
</protein>
<evidence type="ECO:0000313" key="2">
    <source>
        <dbReference type="Proteomes" id="UP000186096"/>
    </source>
</evidence>
<keyword evidence="2" id="KW-1185">Reference proteome</keyword>
<evidence type="ECO:0008006" key="3">
    <source>
        <dbReference type="Google" id="ProtNLM"/>
    </source>
</evidence>
<evidence type="ECO:0000313" key="1">
    <source>
        <dbReference type="EMBL" id="SIQ57153.1"/>
    </source>
</evidence>
<reference evidence="2" key="1">
    <citation type="submission" date="2017-01" db="EMBL/GenBank/DDBJ databases">
        <authorList>
            <person name="Varghese N."/>
            <person name="Submissions S."/>
        </authorList>
    </citation>
    <scope>NUCLEOTIDE SEQUENCE [LARGE SCALE GENOMIC DNA]</scope>
    <source>
        <strain evidence="2">ATCC 12950</strain>
    </source>
</reference>
<organism evidence="1 2">
    <name type="scientific">Microbispora rosea</name>
    <dbReference type="NCBI Taxonomy" id="58117"/>
    <lineage>
        <taxon>Bacteria</taxon>
        <taxon>Bacillati</taxon>
        <taxon>Actinomycetota</taxon>
        <taxon>Actinomycetes</taxon>
        <taxon>Streptosporangiales</taxon>
        <taxon>Streptosporangiaceae</taxon>
        <taxon>Microbispora</taxon>
    </lineage>
</organism>
<sequence length="345" mass="37961">MRGRGINYDTGFLPGGRISRETFDPETVRAEMRVISAELNCTAVRITGGHPERLSVAARHAADAGLEVWFAPFPCEMTTRELAPFFLECAERAEEVRREGAEVVLVTGCELSIFCTGFLPGETFFHRLAALGAGDAEVYARFAEIPARLNPFLAETAEAVRTVFGGRVTYASGEWEDVDWSPFDIVAVDAYRDERNAATYREELRSRFRHGKPVAVTEFGTCAYTGAGARGGMAWAIVDYTANPPRLDGDYRRDEGEQVRYLRELLTVFEEEGVDSAFWFTFAAYNTAYDPDPRRDLDMASYGVVRLLKDGGSEPKAGGRGGREPKEVFHALAAAYSGGRAAAAT</sequence>
<gene>
    <name evidence="1" type="ORF">SAMN05421833_102489</name>
</gene>
<dbReference type="STRING" id="58117.SAMN05421833_102489"/>
<dbReference type="SUPFAM" id="SSF51445">
    <property type="entry name" value="(Trans)glycosidases"/>
    <property type="match status" value="1"/>
</dbReference>
<accession>A0A1N6TUZ6</accession>
<name>A0A1N6TUZ6_9ACTN</name>
<dbReference type="InterPro" id="IPR017853">
    <property type="entry name" value="GH"/>
</dbReference>
<dbReference type="RefSeq" id="WP_076433082.1">
    <property type="nucleotide sequence ID" value="NZ_FTNI01000002.1"/>
</dbReference>
<dbReference type="Gene3D" id="3.20.20.80">
    <property type="entry name" value="Glycosidases"/>
    <property type="match status" value="1"/>
</dbReference>
<dbReference type="Proteomes" id="UP000186096">
    <property type="component" value="Unassembled WGS sequence"/>
</dbReference>
<proteinExistence type="predicted"/>
<dbReference type="EMBL" id="FTNI01000002">
    <property type="protein sequence ID" value="SIQ57153.1"/>
    <property type="molecule type" value="Genomic_DNA"/>
</dbReference>